<dbReference type="GO" id="GO:0005975">
    <property type="term" value="P:carbohydrate metabolic process"/>
    <property type="evidence" value="ECO:0007669"/>
    <property type="project" value="InterPro"/>
</dbReference>
<dbReference type="InterPro" id="IPR006047">
    <property type="entry name" value="GH13_cat_dom"/>
</dbReference>
<evidence type="ECO:0000256" key="1">
    <source>
        <dbReference type="ARBA" id="ARBA00008061"/>
    </source>
</evidence>
<dbReference type="PANTHER" id="PTHR10357">
    <property type="entry name" value="ALPHA-AMYLASE FAMILY MEMBER"/>
    <property type="match status" value="1"/>
</dbReference>
<evidence type="ECO:0000256" key="2">
    <source>
        <dbReference type="ARBA" id="ARBA00022801"/>
    </source>
</evidence>
<organism evidence="5 6">
    <name type="scientific">Candidatus Eubacterium avistercoris</name>
    <dbReference type="NCBI Taxonomy" id="2838567"/>
    <lineage>
        <taxon>Bacteria</taxon>
        <taxon>Bacillati</taxon>
        <taxon>Bacillota</taxon>
        <taxon>Clostridia</taxon>
        <taxon>Eubacteriales</taxon>
        <taxon>Eubacteriaceae</taxon>
        <taxon>Eubacterium</taxon>
    </lineage>
</organism>
<dbReference type="CDD" id="cd11338">
    <property type="entry name" value="AmyAc_CMD"/>
    <property type="match status" value="1"/>
</dbReference>
<dbReference type="PANTHER" id="PTHR10357:SF210">
    <property type="entry name" value="MALTODEXTRIN GLUCOSIDASE"/>
    <property type="match status" value="1"/>
</dbReference>
<dbReference type="SMART" id="SM00642">
    <property type="entry name" value="Aamy"/>
    <property type="match status" value="1"/>
</dbReference>
<comment type="similarity">
    <text evidence="1">Belongs to the glycosyl hydrolase 13 family.</text>
</comment>
<protein>
    <submittedName>
        <fullName evidence="5">Glycoside hydrolase family 13 protein</fullName>
    </submittedName>
</protein>
<dbReference type="AlphaFoldDB" id="A0A9D2D2S9"/>
<evidence type="ECO:0000256" key="3">
    <source>
        <dbReference type="ARBA" id="ARBA00023295"/>
    </source>
</evidence>
<dbReference type="SUPFAM" id="SSF51445">
    <property type="entry name" value="(Trans)glycosidases"/>
    <property type="match status" value="1"/>
</dbReference>
<gene>
    <name evidence="5" type="ORF">IAA08_06540</name>
</gene>
<accession>A0A9D2D2S9</accession>
<dbReference type="Gene3D" id="3.20.20.80">
    <property type="entry name" value="Glycosidases"/>
    <property type="match status" value="1"/>
</dbReference>
<dbReference type="InterPro" id="IPR014756">
    <property type="entry name" value="Ig_E-set"/>
</dbReference>
<dbReference type="InterPro" id="IPR017853">
    <property type="entry name" value="GH"/>
</dbReference>
<sequence length="702" mass="81871">MKYDSIEKLNSIQRYIMQMRPVFRKQALFTDETSDYRFPQDVKANDMVTIRFRTGADNVDRVLFCHEDMRMAMTLAESDSEFDYYEITVKVEAERYEYHFEILSGMLKCYYDRKGVSGELRPQYEFAIISGFSIPEWAKGAVIYQIFTDRFCNGDPANDVKTGEYFYINRLTKKVENWDKCPDDFDVADFYGGDLAGVISKLDYLHGLGVEVLYFNPLFVSASSHKYDIQDYDYIDPHFGVILEDGGAVMQPGERDNRKAELYQKRVTSLKNLEASNELFAKLTEEAHKRGMRVILDGVFNHCGSFNKWLDREKIYEGKEGFLPGAYLQKDSPYHKYFKFQNENAFPDNDTYEGWWGHDTLPKLNYEESPQLEEYILRIGKKWVSPPYNADGWRLDVAADLGHSPRYNHLFWKKFREAVKSANPEAIIIAEHYGDPKEWLKGDQWDTVMNYDAFMEPVTWFLTGMEKHSESYVDYMLGNIQSFQDAMKHFMASFPTASLQCAMNQLSNHDHSRFLTRTNHKIGRASSLGTKAASEDVNKGIMKEAVVIQMTWPGAPAIYYGDEAGLCGFTDPDNRRTYPWDNEDRDLLEFHRDMIAIHKKYPAFRQGSVKFLEGEDQVLCYGRFTRRQQFVIIINNDRYSRELDLSVWPVGIPRNALLRQIMYTNEESYSMVPVEYKVNKGHLKIWMPRFSSIILEHVTGEE</sequence>
<name>A0A9D2D2S9_9FIRM</name>
<comment type="caution">
    <text evidence="5">The sequence shown here is derived from an EMBL/GenBank/DDBJ whole genome shotgun (WGS) entry which is preliminary data.</text>
</comment>
<dbReference type="InterPro" id="IPR013783">
    <property type="entry name" value="Ig-like_fold"/>
</dbReference>
<reference evidence="5" key="1">
    <citation type="journal article" date="2021" name="PeerJ">
        <title>Extensive microbial diversity within the chicken gut microbiome revealed by metagenomics and culture.</title>
        <authorList>
            <person name="Gilroy R."/>
            <person name="Ravi A."/>
            <person name="Getino M."/>
            <person name="Pursley I."/>
            <person name="Horton D.L."/>
            <person name="Alikhan N.F."/>
            <person name="Baker D."/>
            <person name="Gharbi K."/>
            <person name="Hall N."/>
            <person name="Watson M."/>
            <person name="Adriaenssens E.M."/>
            <person name="Foster-Nyarko E."/>
            <person name="Jarju S."/>
            <person name="Secka A."/>
            <person name="Antonio M."/>
            <person name="Oren A."/>
            <person name="Chaudhuri R.R."/>
            <person name="La Ragione R."/>
            <person name="Hildebrand F."/>
            <person name="Pallen M.J."/>
        </authorList>
    </citation>
    <scope>NUCLEOTIDE SEQUENCE</scope>
    <source>
        <strain evidence="5">CHK192-9172</strain>
    </source>
</reference>
<reference evidence="5" key="2">
    <citation type="submission" date="2021-04" db="EMBL/GenBank/DDBJ databases">
        <authorList>
            <person name="Gilroy R."/>
        </authorList>
    </citation>
    <scope>NUCLEOTIDE SEQUENCE</scope>
    <source>
        <strain evidence="5">CHK192-9172</strain>
    </source>
</reference>
<keyword evidence="3" id="KW-0326">Glycosidase</keyword>
<dbReference type="SUPFAM" id="SSF51011">
    <property type="entry name" value="Glycosyl hydrolase domain"/>
    <property type="match status" value="1"/>
</dbReference>
<evidence type="ECO:0000313" key="5">
    <source>
        <dbReference type="EMBL" id="HIZ07576.1"/>
    </source>
</evidence>
<dbReference type="Gene3D" id="2.60.40.1180">
    <property type="entry name" value="Golgi alpha-mannosidase II"/>
    <property type="match status" value="1"/>
</dbReference>
<dbReference type="GO" id="GO:0004553">
    <property type="term" value="F:hydrolase activity, hydrolyzing O-glycosyl compounds"/>
    <property type="evidence" value="ECO:0007669"/>
    <property type="project" value="InterPro"/>
</dbReference>
<dbReference type="EMBL" id="DXCH01000182">
    <property type="protein sequence ID" value="HIZ07576.1"/>
    <property type="molecule type" value="Genomic_DNA"/>
</dbReference>
<dbReference type="InterPro" id="IPR013780">
    <property type="entry name" value="Glyco_hydro_b"/>
</dbReference>
<evidence type="ECO:0000313" key="6">
    <source>
        <dbReference type="Proteomes" id="UP000824024"/>
    </source>
</evidence>
<dbReference type="Pfam" id="PF02903">
    <property type="entry name" value="Alpha-amylase_N"/>
    <property type="match status" value="1"/>
</dbReference>
<proteinExistence type="inferred from homology"/>
<dbReference type="Proteomes" id="UP000824024">
    <property type="component" value="Unassembled WGS sequence"/>
</dbReference>
<dbReference type="Pfam" id="PF00128">
    <property type="entry name" value="Alpha-amylase"/>
    <property type="match status" value="2"/>
</dbReference>
<evidence type="ECO:0000259" key="4">
    <source>
        <dbReference type="SMART" id="SM00642"/>
    </source>
</evidence>
<dbReference type="Gene3D" id="2.60.40.10">
    <property type="entry name" value="Immunoglobulins"/>
    <property type="match status" value="1"/>
</dbReference>
<dbReference type="InterPro" id="IPR004185">
    <property type="entry name" value="Glyco_hydro_13_lg-like_dom"/>
</dbReference>
<feature type="domain" description="Glycosyl hydrolase family 13 catalytic" evidence="4">
    <location>
        <begin position="145"/>
        <end position="598"/>
    </location>
</feature>
<dbReference type="SUPFAM" id="SSF81296">
    <property type="entry name" value="E set domains"/>
    <property type="match status" value="1"/>
</dbReference>
<dbReference type="CDD" id="cd02857">
    <property type="entry name" value="E_set_CDase_PDE_N"/>
    <property type="match status" value="1"/>
</dbReference>
<keyword evidence="2 5" id="KW-0378">Hydrolase</keyword>